<evidence type="ECO:0000256" key="2">
    <source>
        <dbReference type="ARBA" id="ARBA00010617"/>
    </source>
</evidence>
<sequence>MTIPEIHSHGANNVKSKVYQVLVHGAPNVLTIRRKEEHAWRRRILSLALSDATVLSYERILKRHIDVLCENMEDNATSNRGTCREVPLDMSQQSDYFTFDIMSEVIFGMKFNALKKETYRFVAKALEDSNIRISTLVQAPILTIGRLDKHLFPASIQGRNKFLGFITSLLRNRSAASFSDNGNVFSFLESAKDPDGGKTLDKSQIRAECATLVVAGSDTSSSTLAATLFYLSGNPEAYARVCREVRGKFETHENIGMGVQLNSCTYLRACIDEALRMSPPVGGALWREVGPGGMTVDSLFLPGGIDVGVGIYSLHHNDKYHKDPFKYLPERWLVGESSATKESVELSRSAFVPFSSGPRSCVGKGFAYHEMTLTLANIIHRFDFTRAENSYMPCSIGTGPGGEAEFLLRDHVTGAKSGPYLKFR</sequence>
<evidence type="ECO:0000256" key="7">
    <source>
        <dbReference type="ARBA" id="ARBA00023033"/>
    </source>
</evidence>
<keyword evidence="7 9" id="KW-0503">Monooxygenase</keyword>
<dbReference type="EMBL" id="PKSG01000851">
    <property type="protein sequence ID" value="POR32446.1"/>
    <property type="molecule type" value="Genomic_DNA"/>
</dbReference>
<dbReference type="Pfam" id="PF00067">
    <property type="entry name" value="p450"/>
    <property type="match status" value="1"/>
</dbReference>
<reference evidence="10 11" key="1">
    <citation type="submission" date="2018-01" db="EMBL/GenBank/DDBJ databases">
        <title>Harnessing the power of phylogenomics to disentangle the directionality and signatures of interkingdom host jumping in the parasitic fungal genus Tolypocladium.</title>
        <authorList>
            <person name="Quandt C.A."/>
            <person name="Patterson W."/>
            <person name="Spatafora J.W."/>
        </authorList>
    </citation>
    <scope>NUCLEOTIDE SEQUENCE [LARGE SCALE GENOMIC DNA]</scope>
    <source>
        <strain evidence="10 11">NRBC 100945</strain>
    </source>
</reference>
<dbReference type="Proteomes" id="UP000237481">
    <property type="component" value="Unassembled WGS sequence"/>
</dbReference>
<dbReference type="InterPro" id="IPR017972">
    <property type="entry name" value="Cyt_P450_CS"/>
</dbReference>
<dbReference type="SUPFAM" id="SSF48264">
    <property type="entry name" value="Cytochrome P450"/>
    <property type="match status" value="1"/>
</dbReference>
<dbReference type="Gene3D" id="1.10.630.10">
    <property type="entry name" value="Cytochrome P450"/>
    <property type="match status" value="1"/>
</dbReference>
<dbReference type="PRINTS" id="PR00385">
    <property type="entry name" value="P450"/>
</dbReference>
<keyword evidence="4 8" id="KW-0479">Metal-binding</keyword>
<feature type="non-terminal residue" evidence="10">
    <location>
        <position position="424"/>
    </location>
</feature>
<keyword evidence="11" id="KW-1185">Reference proteome</keyword>
<comment type="cofactor">
    <cofactor evidence="1 8">
        <name>heme</name>
        <dbReference type="ChEBI" id="CHEBI:30413"/>
    </cofactor>
</comment>
<dbReference type="GO" id="GO:0016705">
    <property type="term" value="F:oxidoreductase activity, acting on paired donors, with incorporation or reduction of molecular oxygen"/>
    <property type="evidence" value="ECO:0007669"/>
    <property type="project" value="InterPro"/>
</dbReference>
<proteinExistence type="inferred from homology"/>
<dbReference type="InterPro" id="IPR001128">
    <property type="entry name" value="Cyt_P450"/>
</dbReference>
<feature type="binding site" description="axial binding residue" evidence="8">
    <location>
        <position position="361"/>
    </location>
    <ligand>
        <name>heme</name>
        <dbReference type="ChEBI" id="CHEBI:30413"/>
    </ligand>
    <ligandPart>
        <name>Fe</name>
        <dbReference type="ChEBI" id="CHEBI:18248"/>
    </ligandPart>
</feature>
<keyword evidence="3 8" id="KW-0349">Heme</keyword>
<dbReference type="GO" id="GO:0020037">
    <property type="term" value="F:heme binding"/>
    <property type="evidence" value="ECO:0007669"/>
    <property type="project" value="InterPro"/>
</dbReference>
<keyword evidence="5 9" id="KW-0560">Oxidoreductase</keyword>
<protein>
    <submittedName>
        <fullName evidence="10">APS8</fullName>
    </submittedName>
</protein>
<evidence type="ECO:0000256" key="1">
    <source>
        <dbReference type="ARBA" id="ARBA00001971"/>
    </source>
</evidence>
<evidence type="ECO:0000256" key="3">
    <source>
        <dbReference type="ARBA" id="ARBA00022617"/>
    </source>
</evidence>
<accession>A0A2S4KQI1</accession>
<dbReference type="PRINTS" id="PR00463">
    <property type="entry name" value="EP450I"/>
</dbReference>
<evidence type="ECO:0000256" key="5">
    <source>
        <dbReference type="ARBA" id="ARBA00023002"/>
    </source>
</evidence>
<evidence type="ECO:0000256" key="8">
    <source>
        <dbReference type="PIRSR" id="PIRSR602401-1"/>
    </source>
</evidence>
<evidence type="ECO:0000256" key="9">
    <source>
        <dbReference type="RuleBase" id="RU000461"/>
    </source>
</evidence>
<dbReference type="InterPro" id="IPR002401">
    <property type="entry name" value="Cyt_P450_E_grp-I"/>
</dbReference>
<evidence type="ECO:0000313" key="10">
    <source>
        <dbReference type="EMBL" id="POR32446.1"/>
    </source>
</evidence>
<dbReference type="PANTHER" id="PTHR24305:SF237">
    <property type="entry name" value="CYTOCHROME P450 MONOOXYGENASE ATNE-RELATED"/>
    <property type="match status" value="1"/>
</dbReference>
<dbReference type="InterPro" id="IPR036396">
    <property type="entry name" value="Cyt_P450_sf"/>
</dbReference>
<name>A0A2S4KQI1_9HYPO</name>
<dbReference type="AlphaFoldDB" id="A0A2S4KQI1"/>
<dbReference type="PROSITE" id="PS00086">
    <property type="entry name" value="CYTOCHROME_P450"/>
    <property type="match status" value="1"/>
</dbReference>
<dbReference type="OrthoDB" id="1470350at2759"/>
<dbReference type="PANTHER" id="PTHR24305">
    <property type="entry name" value="CYTOCHROME P450"/>
    <property type="match status" value="1"/>
</dbReference>
<evidence type="ECO:0000256" key="6">
    <source>
        <dbReference type="ARBA" id="ARBA00023004"/>
    </source>
</evidence>
<gene>
    <name evidence="10" type="ORF">TPAR_07358</name>
</gene>
<evidence type="ECO:0000313" key="11">
    <source>
        <dbReference type="Proteomes" id="UP000237481"/>
    </source>
</evidence>
<organism evidence="10 11">
    <name type="scientific">Tolypocladium paradoxum</name>
    <dbReference type="NCBI Taxonomy" id="94208"/>
    <lineage>
        <taxon>Eukaryota</taxon>
        <taxon>Fungi</taxon>
        <taxon>Dikarya</taxon>
        <taxon>Ascomycota</taxon>
        <taxon>Pezizomycotina</taxon>
        <taxon>Sordariomycetes</taxon>
        <taxon>Hypocreomycetidae</taxon>
        <taxon>Hypocreales</taxon>
        <taxon>Ophiocordycipitaceae</taxon>
        <taxon>Tolypocladium</taxon>
    </lineage>
</organism>
<comment type="similarity">
    <text evidence="2 9">Belongs to the cytochrome P450 family.</text>
</comment>
<dbReference type="CDD" id="cd11061">
    <property type="entry name" value="CYP67-like"/>
    <property type="match status" value="1"/>
</dbReference>
<keyword evidence="6 8" id="KW-0408">Iron</keyword>
<comment type="caution">
    <text evidence="10">The sequence shown here is derived from an EMBL/GenBank/DDBJ whole genome shotgun (WGS) entry which is preliminary data.</text>
</comment>
<dbReference type="GO" id="GO:0004497">
    <property type="term" value="F:monooxygenase activity"/>
    <property type="evidence" value="ECO:0007669"/>
    <property type="project" value="UniProtKB-KW"/>
</dbReference>
<evidence type="ECO:0000256" key="4">
    <source>
        <dbReference type="ARBA" id="ARBA00022723"/>
    </source>
</evidence>
<dbReference type="InterPro" id="IPR050121">
    <property type="entry name" value="Cytochrome_P450_monoxygenase"/>
</dbReference>
<dbReference type="GO" id="GO:0005506">
    <property type="term" value="F:iron ion binding"/>
    <property type="evidence" value="ECO:0007669"/>
    <property type="project" value="InterPro"/>
</dbReference>
<dbReference type="STRING" id="94208.A0A2S4KQI1"/>